<proteinExistence type="predicted"/>
<dbReference type="AlphaFoldDB" id="U3ANB2"/>
<sequence length="76" mass="8687">MFDFYIIYDLFVKYLKVVVHFANKRKKEVAVQLKLLGTASYTAAFVYTIEKGLDFNVLKLTVIGLLVVALAEKLNQ</sequence>
<gene>
    <name evidence="1" type="ORF">VAZ01S_023_00270</name>
</gene>
<evidence type="ECO:0000313" key="2">
    <source>
        <dbReference type="Proteomes" id="UP000016567"/>
    </source>
</evidence>
<comment type="caution">
    <text evidence="1">The sequence shown here is derived from an EMBL/GenBank/DDBJ whole genome shotgun (WGS) entry which is preliminary data.</text>
</comment>
<dbReference type="OrthoDB" id="9996860at2"/>
<dbReference type="RefSeq" id="WP_021709019.1">
    <property type="nucleotide sequence ID" value="NZ_BAOB01000261.1"/>
</dbReference>
<dbReference type="EMBL" id="BATL01000023">
    <property type="protein sequence ID" value="GAD75260.1"/>
    <property type="molecule type" value="Genomic_DNA"/>
</dbReference>
<dbReference type="STRING" id="1219077.VAZ01S_023_00270"/>
<evidence type="ECO:0000313" key="1">
    <source>
        <dbReference type="EMBL" id="GAD75260.1"/>
    </source>
</evidence>
<organism evidence="1 2">
    <name type="scientific">Vibrio azureus NBRC 104587</name>
    <dbReference type="NCBI Taxonomy" id="1219077"/>
    <lineage>
        <taxon>Bacteria</taxon>
        <taxon>Pseudomonadati</taxon>
        <taxon>Pseudomonadota</taxon>
        <taxon>Gammaproteobacteria</taxon>
        <taxon>Vibrionales</taxon>
        <taxon>Vibrionaceae</taxon>
        <taxon>Vibrio</taxon>
    </lineage>
</organism>
<protein>
    <submittedName>
        <fullName evidence="1">Uncharacterized protein</fullName>
    </submittedName>
</protein>
<name>U3ANB2_9VIBR</name>
<reference evidence="1 2" key="1">
    <citation type="submission" date="2013-09" db="EMBL/GenBank/DDBJ databases">
        <title>Whole genome shotgun sequence of Vibrio azureus NBRC 104587.</title>
        <authorList>
            <person name="Isaki S."/>
            <person name="Hosoyama A."/>
            <person name="Numata M."/>
            <person name="Hashimoto M."/>
            <person name="Hosoyama Y."/>
            <person name="Tsuchikane K."/>
            <person name="Noguchi M."/>
            <person name="Hirakata S."/>
            <person name="Ichikawa N."/>
            <person name="Ohji S."/>
            <person name="Yamazoe A."/>
            <person name="Fujita N."/>
        </authorList>
    </citation>
    <scope>NUCLEOTIDE SEQUENCE [LARGE SCALE GENOMIC DNA]</scope>
    <source>
        <strain evidence="1 2">NBRC 104587</strain>
    </source>
</reference>
<dbReference type="Proteomes" id="UP000016567">
    <property type="component" value="Unassembled WGS sequence"/>
</dbReference>
<keyword evidence="2" id="KW-1185">Reference proteome</keyword>
<accession>U3ANB2</accession>